<keyword evidence="2" id="KW-0858">Xylan degradation</keyword>
<evidence type="ECO:0000256" key="3">
    <source>
        <dbReference type="ARBA" id="ARBA00022801"/>
    </source>
</evidence>
<feature type="signal peptide" evidence="9">
    <location>
        <begin position="1"/>
        <end position="20"/>
    </location>
</feature>
<evidence type="ECO:0000256" key="8">
    <source>
        <dbReference type="RuleBase" id="RU361187"/>
    </source>
</evidence>
<comment type="similarity">
    <text evidence="1 8">Belongs to the glycosyl hydrolase 43 family.</text>
</comment>
<dbReference type="AlphaFoldDB" id="A0A1B3ZHB4"/>
<dbReference type="Pfam" id="PF00754">
    <property type="entry name" value="F5_F8_type_C"/>
    <property type="match status" value="1"/>
</dbReference>
<feature type="active site" description="Proton donor" evidence="6">
    <location>
        <position position="211"/>
    </location>
</feature>
<dbReference type="InterPro" id="IPR000421">
    <property type="entry name" value="FA58C"/>
</dbReference>
<dbReference type="InterPro" id="IPR006710">
    <property type="entry name" value="Glyco_hydro_43"/>
</dbReference>
<protein>
    <submittedName>
        <fullName evidence="11">Glycosyl hydrolase</fullName>
    </submittedName>
</protein>
<keyword evidence="5 8" id="KW-0326">Glycosidase</keyword>
<evidence type="ECO:0000256" key="5">
    <source>
        <dbReference type="ARBA" id="ARBA00023295"/>
    </source>
</evidence>
<dbReference type="OrthoDB" id="9760116at2"/>
<evidence type="ECO:0000256" key="2">
    <source>
        <dbReference type="ARBA" id="ARBA00022651"/>
    </source>
</evidence>
<keyword evidence="12" id="KW-1185">Reference proteome</keyword>
<keyword evidence="4" id="KW-0119">Carbohydrate metabolism</keyword>
<sequence length="455" mass="49137">MRKLLTGLVLATLAAGQGTAAAPAEPRWDAPGDANPLLPGYFADPSIVHDAGRWYVFATIDPWGDDRLGLWTSANGRDWTFSTPDWPTKAASTSPTSGDSKVWAPSVVKAPNGHWYMYVSVGSEIWVGTAPSPAGPWRDANGGRPLVSKSFAPAYHMIDAEAFVDTDGHAYLYWGSGLNWVNGHCFVVRLAPDMVHFDGTPRDVTPANYFEAPFMLKAGGHYLLTYSDGNTTKDTYKVRYAIGDTPLGPFREAANSPLLETSVARDVVSPGHHAVFRSGEQAYILYHRAALPWPRGGDEVLRQVAVDPLSIGADGTIGTVHPSHGAAVAGFAPARDRGLPWRASGSNDSDALYGPARAADDNYATLWKPAAGPAQLVADLGRVRRVTGSRLRPEYATRDYRFAVEASSDGRTWRQIVPVGTHRGSPIAVSHSIDARYLRLTFPDGGAALWEWSID</sequence>
<gene>
    <name evidence="11" type="ORF">AWL63_14505</name>
</gene>
<accession>A0A1B3ZHB4</accession>
<dbReference type="SUPFAM" id="SSF75005">
    <property type="entry name" value="Arabinanase/levansucrase/invertase"/>
    <property type="match status" value="1"/>
</dbReference>
<dbReference type="STRING" id="1560345.AWL63_14505"/>
<keyword evidence="2" id="KW-0624">Polysaccharide degradation</keyword>
<evidence type="ECO:0000256" key="6">
    <source>
        <dbReference type="PIRSR" id="PIRSR606710-1"/>
    </source>
</evidence>
<evidence type="ECO:0000256" key="9">
    <source>
        <dbReference type="SAM" id="SignalP"/>
    </source>
</evidence>
<organism evidence="11 12">
    <name type="scientific">Sphingomonas panacis</name>
    <dbReference type="NCBI Taxonomy" id="1560345"/>
    <lineage>
        <taxon>Bacteria</taxon>
        <taxon>Pseudomonadati</taxon>
        <taxon>Pseudomonadota</taxon>
        <taxon>Alphaproteobacteria</taxon>
        <taxon>Sphingomonadales</taxon>
        <taxon>Sphingomonadaceae</taxon>
        <taxon>Sphingomonas</taxon>
    </lineage>
</organism>
<dbReference type="SUPFAM" id="SSF49785">
    <property type="entry name" value="Galactose-binding domain-like"/>
    <property type="match status" value="1"/>
</dbReference>
<dbReference type="InterPro" id="IPR052176">
    <property type="entry name" value="Glycosyl_Hydrlase_43_Enz"/>
</dbReference>
<evidence type="ECO:0000259" key="10">
    <source>
        <dbReference type="PROSITE" id="PS50022"/>
    </source>
</evidence>
<dbReference type="Pfam" id="PF04616">
    <property type="entry name" value="Glyco_hydro_43"/>
    <property type="match status" value="1"/>
</dbReference>
<keyword evidence="9" id="KW-0732">Signal</keyword>
<keyword evidence="3 8" id="KW-0378">Hydrolase</keyword>
<feature type="site" description="Important for catalytic activity, responsible for pKa modulation of the active site Glu and correct orientation of both the proton donor and substrate" evidence="7">
    <location>
        <position position="159"/>
    </location>
</feature>
<dbReference type="KEGG" id="span:AWL63_14505"/>
<dbReference type="Proteomes" id="UP000094256">
    <property type="component" value="Chromosome"/>
</dbReference>
<dbReference type="EMBL" id="CP014168">
    <property type="protein sequence ID" value="AOH86815.1"/>
    <property type="molecule type" value="Genomic_DNA"/>
</dbReference>
<feature type="domain" description="F5/8 type C" evidence="10">
    <location>
        <begin position="324"/>
        <end position="455"/>
    </location>
</feature>
<evidence type="ECO:0000256" key="4">
    <source>
        <dbReference type="ARBA" id="ARBA00023277"/>
    </source>
</evidence>
<dbReference type="CDD" id="cd18608">
    <property type="entry name" value="GH43_F5-8_typeC-like"/>
    <property type="match status" value="1"/>
</dbReference>
<evidence type="ECO:0000256" key="7">
    <source>
        <dbReference type="PIRSR" id="PIRSR606710-2"/>
    </source>
</evidence>
<evidence type="ECO:0000313" key="12">
    <source>
        <dbReference type="Proteomes" id="UP000094256"/>
    </source>
</evidence>
<dbReference type="InterPro" id="IPR023296">
    <property type="entry name" value="Glyco_hydro_beta-prop_sf"/>
</dbReference>
<feature type="chain" id="PRO_5008556552" evidence="9">
    <location>
        <begin position="21"/>
        <end position="455"/>
    </location>
</feature>
<dbReference type="Gene3D" id="2.115.10.20">
    <property type="entry name" value="Glycosyl hydrolase domain, family 43"/>
    <property type="match status" value="1"/>
</dbReference>
<dbReference type="Gene3D" id="2.60.120.260">
    <property type="entry name" value="Galactose-binding domain-like"/>
    <property type="match status" value="1"/>
</dbReference>
<reference evidence="11 12" key="1">
    <citation type="submission" date="2016-01" db="EMBL/GenBank/DDBJ databases">
        <title>Complete genome and mega plasmid sequence of Sphingomonas panacis DCY99 elicits systemic resistance in rice to Xanthomonas oryzae.</title>
        <authorList>
            <person name="Kim Y.J."/>
            <person name="Yang D.C."/>
            <person name="Sing P."/>
        </authorList>
    </citation>
    <scope>NUCLEOTIDE SEQUENCE [LARGE SCALE GENOMIC DNA]</scope>
    <source>
        <strain evidence="11 12">DCY99</strain>
    </source>
</reference>
<dbReference type="PANTHER" id="PTHR43772">
    <property type="entry name" value="ENDO-1,4-BETA-XYLANASE"/>
    <property type="match status" value="1"/>
</dbReference>
<dbReference type="GO" id="GO:0004553">
    <property type="term" value="F:hydrolase activity, hydrolyzing O-glycosyl compounds"/>
    <property type="evidence" value="ECO:0007669"/>
    <property type="project" value="InterPro"/>
</dbReference>
<feature type="active site" description="Proton acceptor" evidence="6">
    <location>
        <position position="44"/>
    </location>
</feature>
<evidence type="ECO:0000256" key="1">
    <source>
        <dbReference type="ARBA" id="ARBA00009865"/>
    </source>
</evidence>
<proteinExistence type="inferred from homology"/>
<dbReference type="PANTHER" id="PTHR43772:SF2">
    <property type="entry name" value="PUTATIVE (AFU_ORTHOLOGUE AFUA_2G04480)-RELATED"/>
    <property type="match status" value="1"/>
</dbReference>
<dbReference type="GO" id="GO:0045493">
    <property type="term" value="P:xylan catabolic process"/>
    <property type="evidence" value="ECO:0007669"/>
    <property type="project" value="UniProtKB-KW"/>
</dbReference>
<evidence type="ECO:0000313" key="11">
    <source>
        <dbReference type="EMBL" id="AOH86815.1"/>
    </source>
</evidence>
<dbReference type="PROSITE" id="PS50022">
    <property type="entry name" value="FA58C_3"/>
    <property type="match status" value="1"/>
</dbReference>
<name>A0A1B3ZHB4_9SPHN</name>
<dbReference type="InterPro" id="IPR008979">
    <property type="entry name" value="Galactose-bd-like_sf"/>
</dbReference>
<dbReference type="RefSeq" id="WP_069207360.1">
    <property type="nucleotide sequence ID" value="NZ_CP014168.1"/>
</dbReference>